<keyword evidence="2" id="KW-1185">Reference proteome</keyword>
<protein>
    <submittedName>
        <fullName evidence="1">Uncharacterized protein</fullName>
    </submittedName>
</protein>
<name>A0A6A5YJ54_9PLEO</name>
<evidence type="ECO:0000313" key="2">
    <source>
        <dbReference type="Proteomes" id="UP000799770"/>
    </source>
</evidence>
<gene>
    <name evidence="1" type="ORF">BDV96DRAFT_654328</name>
</gene>
<proteinExistence type="predicted"/>
<dbReference type="EMBL" id="ML977359">
    <property type="protein sequence ID" value="KAF2106764.1"/>
    <property type="molecule type" value="Genomic_DNA"/>
</dbReference>
<dbReference type="Proteomes" id="UP000799770">
    <property type="component" value="Unassembled WGS sequence"/>
</dbReference>
<dbReference type="OrthoDB" id="3796310at2759"/>
<organism evidence="1 2">
    <name type="scientific">Lophiotrema nucula</name>
    <dbReference type="NCBI Taxonomy" id="690887"/>
    <lineage>
        <taxon>Eukaryota</taxon>
        <taxon>Fungi</taxon>
        <taxon>Dikarya</taxon>
        <taxon>Ascomycota</taxon>
        <taxon>Pezizomycotina</taxon>
        <taxon>Dothideomycetes</taxon>
        <taxon>Pleosporomycetidae</taxon>
        <taxon>Pleosporales</taxon>
        <taxon>Lophiotremataceae</taxon>
        <taxon>Lophiotrema</taxon>
    </lineage>
</organism>
<reference evidence="1" key="1">
    <citation type="journal article" date="2020" name="Stud. Mycol.">
        <title>101 Dothideomycetes genomes: a test case for predicting lifestyles and emergence of pathogens.</title>
        <authorList>
            <person name="Haridas S."/>
            <person name="Albert R."/>
            <person name="Binder M."/>
            <person name="Bloem J."/>
            <person name="Labutti K."/>
            <person name="Salamov A."/>
            <person name="Andreopoulos B."/>
            <person name="Baker S."/>
            <person name="Barry K."/>
            <person name="Bills G."/>
            <person name="Bluhm B."/>
            <person name="Cannon C."/>
            <person name="Castanera R."/>
            <person name="Culley D."/>
            <person name="Daum C."/>
            <person name="Ezra D."/>
            <person name="Gonzalez J."/>
            <person name="Henrissat B."/>
            <person name="Kuo A."/>
            <person name="Liang C."/>
            <person name="Lipzen A."/>
            <person name="Lutzoni F."/>
            <person name="Magnuson J."/>
            <person name="Mondo S."/>
            <person name="Nolan M."/>
            <person name="Ohm R."/>
            <person name="Pangilinan J."/>
            <person name="Park H.-J."/>
            <person name="Ramirez L."/>
            <person name="Alfaro M."/>
            <person name="Sun H."/>
            <person name="Tritt A."/>
            <person name="Yoshinaga Y."/>
            <person name="Zwiers L.-H."/>
            <person name="Turgeon B."/>
            <person name="Goodwin S."/>
            <person name="Spatafora J."/>
            <person name="Crous P."/>
            <person name="Grigoriev I."/>
        </authorList>
    </citation>
    <scope>NUCLEOTIDE SEQUENCE</scope>
    <source>
        <strain evidence="1">CBS 627.86</strain>
    </source>
</reference>
<accession>A0A6A5YJ54</accession>
<evidence type="ECO:0000313" key="1">
    <source>
        <dbReference type="EMBL" id="KAF2106764.1"/>
    </source>
</evidence>
<dbReference type="AlphaFoldDB" id="A0A6A5YJ54"/>
<sequence length="154" mass="17984">MPSCTTSDAGYILDLISTYASHQCQPHKRNLTMLARYIPLRPWSSVSVVLKGFFWGVLNFIDALMSETLEDHHDIRPSKYSKRTLKQTLRTYADIIEKFSPNKRFRLVLGRALAMTQTDLGVRTLGNKEHTFWLLCKWEFQDISKNLEEWSSQR</sequence>